<dbReference type="Proteomes" id="UP000627984">
    <property type="component" value="Unassembled WGS sequence"/>
</dbReference>
<dbReference type="EMBL" id="BMQD01000002">
    <property type="protein sequence ID" value="GGK49594.1"/>
    <property type="molecule type" value="Genomic_DNA"/>
</dbReference>
<protein>
    <submittedName>
        <fullName evidence="1">Uncharacterized protein</fullName>
    </submittedName>
</protein>
<evidence type="ECO:0000313" key="2">
    <source>
        <dbReference type="Proteomes" id="UP000627984"/>
    </source>
</evidence>
<proteinExistence type="predicted"/>
<gene>
    <name evidence="1" type="ORF">GCM10010126_06490</name>
</gene>
<sequence>MQEGETGRRRLARVIDALRDRDLLEQAQEAARESEDLVEYGDDELTELLRQ</sequence>
<accession>A0AA37F289</accession>
<reference evidence="1" key="1">
    <citation type="journal article" date="2014" name="Int. J. Syst. Evol. Microbiol.">
        <title>Complete genome sequence of Corynebacterium casei LMG S-19264T (=DSM 44701T), isolated from a smear-ripened cheese.</title>
        <authorList>
            <consortium name="US DOE Joint Genome Institute (JGI-PGF)"/>
            <person name="Walter F."/>
            <person name="Albersmeier A."/>
            <person name="Kalinowski J."/>
            <person name="Ruckert C."/>
        </authorList>
    </citation>
    <scope>NUCLEOTIDE SEQUENCE</scope>
    <source>
        <strain evidence="1">JCM 3093</strain>
    </source>
</reference>
<evidence type="ECO:0000313" key="1">
    <source>
        <dbReference type="EMBL" id="GGK49594.1"/>
    </source>
</evidence>
<organism evidence="1 2">
    <name type="scientific">Planomonospora parontospora</name>
    <dbReference type="NCBI Taxonomy" id="58119"/>
    <lineage>
        <taxon>Bacteria</taxon>
        <taxon>Bacillati</taxon>
        <taxon>Actinomycetota</taxon>
        <taxon>Actinomycetes</taxon>
        <taxon>Streptosporangiales</taxon>
        <taxon>Streptosporangiaceae</taxon>
        <taxon>Planomonospora</taxon>
    </lineage>
</organism>
<comment type="caution">
    <text evidence="1">The sequence shown here is derived from an EMBL/GenBank/DDBJ whole genome shotgun (WGS) entry which is preliminary data.</text>
</comment>
<dbReference type="AlphaFoldDB" id="A0AA37F289"/>
<name>A0AA37F289_9ACTN</name>
<reference evidence="1" key="2">
    <citation type="submission" date="2022-09" db="EMBL/GenBank/DDBJ databases">
        <authorList>
            <person name="Sun Q."/>
            <person name="Ohkuma M."/>
        </authorList>
    </citation>
    <scope>NUCLEOTIDE SEQUENCE</scope>
    <source>
        <strain evidence="1">JCM 3093</strain>
    </source>
</reference>
<dbReference type="RefSeq" id="WP_191893423.1">
    <property type="nucleotide sequence ID" value="NZ_BMQD01000002.1"/>
</dbReference>